<feature type="compositionally biased region" description="Basic and acidic residues" evidence="3">
    <location>
        <begin position="496"/>
        <end position="513"/>
    </location>
</feature>
<evidence type="ECO:0000313" key="5">
    <source>
        <dbReference type="EMBL" id="GCC37639.1"/>
    </source>
</evidence>
<name>A0A401T4S8_CHIPU</name>
<dbReference type="PANTHER" id="PTHR14388">
    <property type="entry name" value="T CELL-SPECIFIC ADAPTER PROTEIN TSAD"/>
    <property type="match status" value="1"/>
</dbReference>
<evidence type="ECO:0000256" key="1">
    <source>
        <dbReference type="ARBA" id="ARBA00022999"/>
    </source>
</evidence>
<dbReference type="PROSITE" id="PS50001">
    <property type="entry name" value="SH2"/>
    <property type="match status" value="1"/>
</dbReference>
<evidence type="ECO:0000256" key="3">
    <source>
        <dbReference type="SAM" id="MobiDB-lite"/>
    </source>
</evidence>
<keyword evidence="1 2" id="KW-0727">SH2 domain</keyword>
<dbReference type="Gene3D" id="3.30.505.10">
    <property type="entry name" value="SH2 domain"/>
    <property type="match status" value="1"/>
</dbReference>
<feature type="compositionally biased region" description="Basic and acidic residues" evidence="3">
    <location>
        <begin position="451"/>
        <end position="467"/>
    </location>
</feature>
<dbReference type="GO" id="GO:0005737">
    <property type="term" value="C:cytoplasm"/>
    <property type="evidence" value="ECO:0007669"/>
    <property type="project" value="TreeGrafter"/>
</dbReference>
<dbReference type="InterPro" id="IPR036860">
    <property type="entry name" value="SH2_dom_sf"/>
</dbReference>
<feature type="compositionally biased region" description="Polar residues" evidence="3">
    <location>
        <begin position="392"/>
        <end position="403"/>
    </location>
</feature>
<dbReference type="EMBL" id="BEZZ01001031">
    <property type="protein sequence ID" value="GCC37639.1"/>
    <property type="molecule type" value="Genomic_DNA"/>
</dbReference>
<feature type="region of interest" description="Disordered" evidence="3">
    <location>
        <begin position="194"/>
        <end position="237"/>
    </location>
</feature>
<dbReference type="InterPro" id="IPR000980">
    <property type="entry name" value="SH2"/>
</dbReference>
<dbReference type="STRING" id="137246.A0A401T4S8"/>
<accession>A0A401T4S8</accession>
<evidence type="ECO:0000313" key="6">
    <source>
        <dbReference type="Proteomes" id="UP000287033"/>
    </source>
</evidence>
<comment type="caution">
    <text evidence="5">The sequence shown here is derived from an EMBL/GenBank/DDBJ whole genome shotgun (WGS) entry which is preliminary data.</text>
</comment>
<dbReference type="AlphaFoldDB" id="A0A401T4S8"/>
<dbReference type="SUPFAM" id="SSF55550">
    <property type="entry name" value="SH2 domain"/>
    <property type="match status" value="1"/>
</dbReference>
<dbReference type="Proteomes" id="UP000287033">
    <property type="component" value="Unassembled WGS sequence"/>
</dbReference>
<dbReference type="OMA" id="YDEISVH"/>
<organism evidence="5 6">
    <name type="scientific">Chiloscyllium punctatum</name>
    <name type="common">Brownbanded bambooshark</name>
    <name type="synonym">Hemiscyllium punctatum</name>
    <dbReference type="NCBI Taxonomy" id="137246"/>
    <lineage>
        <taxon>Eukaryota</taxon>
        <taxon>Metazoa</taxon>
        <taxon>Chordata</taxon>
        <taxon>Craniata</taxon>
        <taxon>Vertebrata</taxon>
        <taxon>Chondrichthyes</taxon>
        <taxon>Elasmobranchii</taxon>
        <taxon>Galeomorphii</taxon>
        <taxon>Galeoidea</taxon>
        <taxon>Orectolobiformes</taxon>
        <taxon>Hemiscylliidae</taxon>
        <taxon>Chiloscyllium</taxon>
    </lineage>
</organism>
<dbReference type="SMART" id="SM00252">
    <property type="entry name" value="SH2"/>
    <property type="match status" value="1"/>
</dbReference>
<feature type="domain" description="SH2" evidence="4">
    <location>
        <begin position="89"/>
        <end position="180"/>
    </location>
</feature>
<feature type="compositionally biased region" description="Low complexity" evidence="3">
    <location>
        <begin position="245"/>
        <end position="254"/>
    </location>
</feature>
<feature type="compositionally biased region" description="Polar residues" evidence="3">
    <location>
        <begin position="421"/>
        <end position="432"/>
    </location>
</feature>
<evidence type="ECO:0000259" key="4">
    <source>
        <dbReference type="PROSITE" id="PS50001"/>
    </source>
</evidence>
<keyword evidence="6" id="KW-1185">Reference proteome</keyword>
<dbReference type="OrthoDB" id="6108017at2759"/>
<evidence type="ECO:0000256" key="2">
    <source>
        <dbReference type="PROSITE-ProRule" id="PRU00191"/>
    </source>
</evidence>
<protein>
    <recommendedName>
        <fullName evidence="4">SH2 domain-containing protein</fullName>
    </recommendedName>
</protein>
<feature type="region of interest" description="Disordered" evidence="3">
    <location>
        <begin position="391"/>
        <end position="513"/>
    </location>
</feature>
<gene>
    <name evidence="5" type="ORF">chiPu_0016144</name>
</gene>
<feature type="region of interest" description="Disordered" evidence="3">
    <location>
        <begin position="245"/>
        <end position="264"/>
    </location>
</feature>
<feature type="compositionally biased region" description="Polar residues" evidence="3">
    <location>
        <begin position="470"/>
        <end position="480"/>
    </location>
</feature>
<reference evidence="5 6" key="1">
    <citation type="journal article" date="2018" name="Nat. Ecol. Evol.">
        <title>Shark genomes provide insights into elasmobranch evolution and the origin of vertebrates.</title>
        <authorList>
            <person name="Hara Y"/>
            <person name="Yamaguchi K"/>
            <person name="Onimaru K"/>
            <person name="Kadota M"/>
            <person name="Koyanagi M"/>
            <person name="Keeley SD"/>
            <person name="Tatsumi K"/>
            <person name="Tanaka K"/>
            <person name="Motone F"/>
            <person name="Kageyama Y"/>
            <person name="Nozu R"/>
            <person name="Adachi N"/>
            <person name="Nishimura O"/>
            <person name="Nakagawa R"/>
            <person name="Tanegashima C"/>
            <person name="Kiyatake I"/>
            <person name="Matsumoto R"/>
            <person name="Murakumo K"/>
            <person name="Nishida K"/>
            <person name="Terakita A"/>
            <person name="Kuratani S"/>
            <person name="Sato K"/>
            <person name="Hyodo S Kuraku.S."/>
        </authorList>
    </citation>
    <scope>NUCLEOTIDE SEQUENCE [LARGE SCALE GENOMIC DNA]</scope>
</reference>
<dbReference type="PRINTS" id="PR00401">
    <property type="entry name" value="SH2DOMAIN"/>
</dbReference>
<dbReference type="Pfam" id="PF00017">
    <property type="entry name" value="SH2"/>
    <property type="match status" value="1"/>
</dbReference>
<sequence>MQPQLSVAQEKRTHNFSKSKGIWPYLKFPQLKGHCFERMGESQRLMSCSQKSQAGSDVLTAGMLKEMALQWFTETQAALILQNGRLPEWFHGFVTRKEAESVLKDRNIGHFLIRLSDRAFGYILSYKGNDRCRHFVIQQLKNGRYMIDGSTHSHRSLAALINYYTTEVIQPFGEVLTQSCSQDDRSNLYDQVYSPTKSSFEETEGEPVSRQPLFPNHSQSEEGSQRPPAVPPKANRILNTRRLTSSLESMSSNSEDSDPAPPLPLRASVVFEQDRQDGATYGRVNKLKYKEQQAPPVLSNKWTSKESLANPLYSLGLDIHKSQSSEKQSSLSSVVYSLAIEPQPIYNEAFEPPDLNPSTDVVYAEVDMKQWKIGAMPAASGNSYATIAAPTEHSSQASNAKQMSLTTPPLTPPRLSPNLNQRLKSPSPTRSPQKLKASQRPLANIWPVSHSAEHSQAKDQPYDDTLGKKYSTSCPENTYEQIPEEFSKRGQAKPVTAEKEEVRKKWFSDWKYK</sequence>
<dbReference type="PANTHER" id="PTHR14388:SF6">
    <property type="entry name" value="SH2 DOMAIN-CONTAINING PROTEIN 7"/>
    <property type="match status" value="1"/>
</dbReference>
<proteinExistence type="predicted"/>